<accession>A0AAN7JU21</accession>
<organism evidence="1 2">
    <name type="scientific">Trapa incisa</name>
    <dbReference type="NCBI Taxonomy" id="236973"/>
    <lineage>
        <taxon>Eukaryota</taxon>
        <taxon>Viridiplantae</taxon>
        <taxon>Streptophyta</taxon>
        <taxon>Embryophyta</taxon>
        <taxon>Tracheophyta</taxon>
        <taxon>Spermatophyta</taxon>
        <taxon>Magnoliopsida</taxon>
        <taxon>eudicotyledons</taxon>
        <taxon>Gunneridae</taxon>
        <taxon>Pentapetalae</taxon>
        <taxon>rosids</taxon>
        <taxon>malvids</taxon>
        <taxon>Myrtales</taxon>
        <taxon>Lythraceae</taxon>
        <taxon>Trapa</taxon>
    </lineage>
</organism>
<dbReference type="Gene3D" id="3.80.10.10">
    <property type="entry name" value="Ribonuclease Inhibitor"/>
    <property type="match status" value="1"/>
</dbReference>
<sequence length="74" mass="8453">MESDSEKLLFHHSCRKVFDQPTIGGTIPDALWSLTYLSNLTLYRIGLSGSLSPSIANLTRMQYLYYYSSINKNM</sequence>
<dbReference type="Proteomes" id="UP001345219">
    <property type="component" value="Chromosome 16"/>
</dbReference>
<reference evidence="1 2" key="1">
    <citation type="journal article" date="2023" name="Hortic Res">
        <title>Pangenome of water caltrop reveals structural variations and asymmetric subgenome divergence after allopolyploidization.</title>
        <authorList>
            <person name="Zhang X."/>
            <person name="Chen Y."/>
            <person name="Wang L."/>
            <person name="Yuan Y."/>
            <person name="Fang M."/>
            <person name="Shi L."/>
            <person name="Lu R."/>
            <person name="Comes H.P."/>
            <person name="Ma Y."/>
            <person name="Chen Y."/>
            <person name="Huang G."/>
            <person name="Zhou Y."/>
            <person name="Zheng Z."/>
            <person name="Qiu Y."/>
        </authorList>
    </citation>
    <scope>NUCLEOTIDE SEQUENCE [LARGE SCALE GENOMIC DNA]</scope>
    <source>
        <tissue evidence="1">Roots</tissue>
    </source>
</reference>
<evidence type="ECO:0000313" key="2">
    <source>
        <dbReference type="Proteomes" id="UP001345219"/>
    </source>
</evidence>
<dbReference type="EMBL" id="JAXIOK010000016">
    <property type="protein sequence ID" value="KAK4753119.1"/>
    <property type="molecule type" value="Genomic_DNA"/>
</dbReference>
<comment type="caution">
    <text evidence="1">The sequence shown here is derived from an EMBL/GenBank/DDBJ whole genome shotgun (WGS) entry which is preliminary data.</text>
</comment>
<gene>
    <name evidence="1" type="ORF">SAY87_021917</name>
</gene>
<proteinExistence type="predicted"/>
<evidence type="ECO:0000313" key="1">
    <source>
        <dbReference type="EMBL" id="KAK4753119.1"/>
    </source>
</evidence>
<dbReference type="InterPro" id="IPR032675">
    <property type="entry name" value="LRR_dom_sf"/>
</dbReference>
<dbReference type="AlphaFoldDB" id="A0AAN7JU21"/>
<dbReference type="SUPFAM" id="SSF52058">
    <property type="entry name" value="L domain-like"/>
    <property type="match status" value="1"/>
</dbReference>
<protein>
    <submittedName>
        <fullName evidence="1">Uncharacterized protein</fullName>
    </submittedName>
</protein>
<keyword evidence="2" id="KW-1185">Reference proteome</keyword>
<name>A0AAN7JU21_9MYRT</name>